<evidence type="ECO:0008006" key="3">
    <source>
        <dbReference type="Google" id="ProtNLM"/>
    </source>
</evidence>
<sequence length="210" mass="23699">MGLVKTSDRQQVNTCTIEQPDPMTALDSEFVITRRAAAKSLRLQADSAPLLLKLLEQEPNQLVVEALFDSLLYLYQHTKHKSQIVEQVVTLLPELEAAKRNSAILFLSACPIEMTEHMPKLLASTNTDLQLYALDILRSMNHMDAPKWLAEMLPRELHVNVVISVLERIAECQQPDLLEQVECLCARYQHEPLVVFSAHMAIERLGGACE</sequence>
<dbReference type="Proteomes" id="UP001467690">
    <property type="component" value="Unassembled WGS sequence"/>
</dbReference>
<dbReference type="InterPro" id="IPR011989">
    <property type="entry name" value="ARM-like"/>
</dbReference>
<evidence type="ECO:0000313" key="2">
    <source>
        <dbReference type="Proteomes" id="UP001467690"/>
    </source>
</evidence>
<proteinExistence type="predicted"/>
<dbReference type="RefSeq" id="WP_350403310.1">
    <property type="nucleotide sequence ID" value="NZ_JBELOE010000287.1"/>
</dbReference>
<dbReference type="InterPro" id="IPR016024">
    <property type="entry name" value="ARM-type_fold"/>
</dbReference>
<gene>
    <name evidence="1" type="ORF">ABS311_20710</name>
</gene>
<reference evidence="1 2" key="1">
    <citation type="submission" date="2024-06" db="EMBL/GenBank/DDBJ databases">
        <authorList>
            <person name="Chen R.Y."/>
        </authorList>
    </citation>
    <scope>NUCLEOTIDE SEQUENCE [LARGE SCALE GENOMIC DNA]</scope>
    <source>
        <strain evidence="1 2">D2</strain>
    </source>
</reference>
<keyword evidence="2" id="KW-1185">Reference proteome</keyword>
<dbReference type="EMBL" id="JBELOE010000287">
    <property type="protein sequence ID" value="MER2494302.1"/>
    <property type="molecule type" value="Genomic_DNA"/>
</dbReference>
<accession>A0ABV1RNP8</accession>
<comment type="caution">
    <text evidence="1">The sequence shown here is derived from an EMBL/GenBank/DDBJ whole genome shotgun (WGS) entry which is preliminary data.</text>
</comment>
<dbReference type="Gene3D" id="1.25.10.10">
    <property type="entry name" value="Leucine-rich Repeat Variant"/>
    <property type="match status" value="1"/>
</dbReference>
<name>A0ABV1RNP8_9ALTE</name>
<evidence type="ECO:0000313" key="1">
    <source>
        <dbReference type="EMBL" id="MER2494302.1"/>
    </source>
</evidence>
<protein>
    <recommendedName>
        <fullName evidence="3">HEAT repeat domain-containing protein</fullName>
    </recommendedName>
</protein>
<organism evidence="1 2">
    <name type="scientific">Catenovulum sediminis</name>
    <dbReference type="NCBI Taxonomy" id="1740262"/>
    <lineage>
        <taxon>Bacteria</taxon>
        <taxon>Pseudomonadati</taxon>
        <taxon>Pseudomonadota</taxon>
        <taxon>Gammaproteobacteria</taxon>
        <taxon>Alteromonadales</taxon>
        <taxon>Alteromonadaceae</taxon>
        <taxon>Catenovulum</taxon>
    </lineage>
</organism>
<dbReference type="SUPFAM" id="SSF48371">
    <property type="entry name" value="ARM repeat"/>
    <property type="match status" value="1"/>
</dbReference>